<comment type="similarity">
    <text evidence="2">Belongs to the NADH:flavin oxidoreductase/NADH oxidase family.</text>
</comment>
<feature type="domain" description="NADH:flavin oxidoreductase/NADH oxidase N-terminal" evidence="4">
    <location>
        <begin position="18"/>
        <end position="192"/>
    </location>
</feature>
<dbReference type="GO" id="GO:0010181">
    <property type="term" value="F:FMN binding"/>
    <property type="evidence" value="ECO:0007669"/>
    <property type="project" value="InterPro"/>
</dbReference>
<dbReference type="Gene3D" id="3.20.20.70">
    <property type="entry name" value="Aldolase class I"/>
    <property type="match status" value="1"/>
</dbReference>
<dbReference type="PANTHER" id="PTHR22893">
    <property type="entry name" value="NADH OXIDOREDUCTASE-RELATED"/>
    <property type="match status" value="1"/>
</dbReference>
<dbReference type="Pfam" id="PF00724">
    <property type="entry name" value="Oxidored_FMN"/>
    <property type="match status" value="2"/>
</dbReference>
<evidence type="ECO:0000256" key="1">
    <source>
        <dbReference type="ARBA" id="ARBA00001917"/>
    </source>
</evidence>
<protein>
    <recommendedName>
        <fullName evidence="4">NADH:flavin oxidoreductase/NADH oxidase N-terminal domain-containing protein</fullName>
    </recommendedName>
</protein>
<sequence length="430" mass="46977">MPSAISPPAFTPLKDTILFKSWKLGNITLEHKLVQAPLTRMRCTKNDEGINIPSDLMVEYYGQRASKGGLQLTEATDISRYASGYPGVPGLFSGEQLTAWKRVTDAVHAKGGYIFCQMWHTGRASPAGLLGGQTPLSASNIPISGKALDGTDFSATPPKEMTTEEIAEVVADFGTAAKSAIEAGFDGVEIHGKPVRIFHPALYLTFAIGANGYLLDQFLHDNVNVRTDTYGGSVENRCRFPIEVVKSVCDAIGSHRVGIRLSPYNYFQDTKDSDPNAHWAHLCEQLASLPQQHRPVYVHSVEPRFDEVLDEQAKMDALSAYGPGKGVEAEATRKIGHSLLPFRRILSKADIKFFAAGAYTRDNAVPKLESDDADAIVMGRWFIANPDLPRRLAEGLPLNKYDRDTFYGASPPQKGYTDYSFFVGGAQASA</sequence>
<dbReference type="GeneID" id="25366450"/>
<dbReference type="EMBL" id="KL584759">
    <property type="protein sequence ID" value="KEQ95282.1"/>
    <property type="molecule type" value="Genomic_DNA"/>
</dbReference>
<comment type="cofactor">
    <cofactor evidence="1">
        <name>FMN</name>
        <dbReference type="ChEBI" id="CHEBI:58210"/>
    </cofactor>
</comment>
<keyword evidence="3" id="KW-0560">Oxidoreductase</keyword>
<feature type="domain" description="NADH:flavin oxidoreductase/NADH oxidase N-terminal" evidence="4">
    <location>
        <begin position="209"/>
        <end position="399"/>
    </location>
</feature>
<proteinExistence type="inferred from homology"/>
<evidence type="ECO:0000256" key="2">
    <source>
        <dbReference type="ARBA" id="ARBA00005979"/>
    </source>
</evidence>
<dbReference type="GO" id="GO:0005829">
    <property type="term" value="C:cytosol"/>
    <property type="evidence" value="ECO:0007669"/>
    <property type="project" value="UniProtKB-ARBA"/>
</dbReference>
<evidence type="ECO:0000313" key="5">
    <source>
        <dbReference type="EMBL" id="KEQ95282.1"/>
    </source>
</evidence>
<dbReference type="OrthoDB" id="276546at2759"/>
<dbReference type="GO" id="GO:0016628">
    <property type="term" value="F:oxidoreductase activity, acting on the CH-CH group of donors, NAD or NADP as acceptor"/>
    <property type="evidence" value="ECO:0007669"/>
    <property type="project" value="UniProtKB-ARBA"/>
</dbReference>
<evidence type="ECO:0000259" key="4">
    <source>
        <dbReference type="Pfam" id="PF00724"/>
    </source>
</evidence>
<dbReference type="InterPro" id="IPR013785">
    <property type="entry name" value="Aldolase_TIM"/>
</dbReference>
<dbReference type="GO" id="GO:0003959">
    <property type="term" value="F:NADPH dehydrogenase activity"/>
    <property type="evidence" value="ECO:0007669"/>
    <property type="project" value="TreeGrafter"/>
</dbReference>
<dbReference type="RefSeq" id="XP_013343841.1">
    <property type="nucleotide sequence ID" value="XM_013488387.1"/>
</dbReference>
<dbReference type="AlphaFoldDB" id="A0A074YME6"/>
<dbReference type="InterPro" id="IPR045247">
    <property type="entry name" value="Oye-like"/>
</dbReference>
<accession>A0A074YME6</accession>
<keyword evidence="6" id="KW-1185">Reference proteome</keyword>
<dbReference type="OMA" id="APCTRMR"/>
<dbReference type="STRING" id="1043005.A0A074YME6"/>
<dbReference type="SUPFAM" id="SSF51395">
    <property type="entry name" value="FMN-linked oxidoreductases"/>
    <property type="match status" value="1"/>
</dbReference>
<dbReference type="InterPro" id="IPR001155">
    <property type="entry name" value="OxRdtase_FMN_N"/>
</dbReference>
<organism evidence="5 6">
    <name type="scientific">Aureobasidium subglaciale (strain EXF-2481)</name>
    <name type="common">Aureobasidium pullulans var. subglaciale</name>
    <dbReference type="NCBI Taxonomy" id="1043005"/>
    <lineage>
        <taxon>Eukaryota</taxon>
        <taxon>Fungi</taxon>
        <taxon>Dikarya</taxon>
        <taxon>Ascomycota</taxon>
        <taxon>Pezizomycotina</taxon>
        <taxon>Dothideomycetes</taxon>
        <taxon>Dothideomycetidae</taxon>
        <taxon>Dothideales</taxon>
        <taxon>Saccotheciaceae</taxon>
        <taxon>Aureobasidium</taxon>
    </lineage>
</organism>
<dbReference type="FunFam" id="3.20.20.70:FF:000059">
    <property type="entry name" value="N-ethylmaleimide reductase, FMN-linked"/>
    <property type="match status" value="1"/>
</dbReference>
<dbReference type="Proteomes" id="UP000030641">
    <property type="component" value="Unassembled WGS sequence"/>
</dbReference>
<dbReference type="HOGENOM" id="CLU_012153_0_0_1"/>
<dbReference type="CDD" id="cd02933">
    <property type="entry name" value="OYE_like_FMN"/>
    <property type="match status" value="1"/>
</dbReference>
<reference evidence="5 6" key="1">
    <citation type="journal article" date="2014" name="BMC Genomics">
        <title>Genome sequencing of four Aureobasidium pullulans varieties: biotechnological potential, stress tolerance, and description of new species.</title>
        <authorList>
            <person name="Gostin Ar C."/>
            <person name="Ohm R.A."/>
            <person name="Kogej T."/>
            <person name="Sonjak S."/>
            <person name="Turk M."/>
            <person name="Zajc J."/>
            <person name="Zalar P."/>
            <person name="Grube M."/>
            <person name="Sun H."/>
            <person name="Han J."/>
            <person name="Sharma A."/>
            <person name="Chiniquy J."/>
            <person name="Ngan C.Y."/>
            <person name="Lipzen A."/>
            <person name="Barry K."/>
            <person name="Grigoriev I.V."/>
            <person name="Gunde-Cimerman N."/>
        </authorList>
    </citation>
    <scope>NUCLEOTIDE SEQUENCE [LARGE SCALE GENOMIC DNA]</scope>
    <source>
        <strain evidence="5 6">EXF-2481</strain>
    </source>
</reference>
<name>A0A074YME6_AURSE</name>
<dbReference type="InParanoid" id="A0A074YME6"/>
<evidence type="ECO:0000313" key="6">
    <source>
        <dbReference type="Proteomes" id="UP000030641"/>
    </source>
</evidence>
<gene>
    <name evidence="5" type="ORF">AUEXF2481DRAFT_39831</name>
</gene>
<dbReference type="PANTHER" id="PTHR22893:SF129">
    <property type="entry name" value="FLAVIN OXIDOREDUCTASE HXNT"/>
    <property type="match status" value="1"/>
</dbReference>
<evidence type="ECO:0000256" key="3">
    <source>
        <dbReference type="ARBA" id="ARBA00023002"/>
    </source>
</evidence>